<name>K0B023_GOTA9</name>
<dbReference type="InterPro" id="IPR014217">
    <property type="entry name" value="Spore_III_AA"/>
</dbReference>
<dbReference type="OrthoDB" id="9768243at2"/>
<reference evidence="4 5" key="1">
    <citation type="journal article" date="2012" name="PLoS ONE">
        <title>The purine-utilizing bacterium Clostridium acidurici 9a: a genome-guided metabolic reconsideration.</title>
        <authorList>
            <person name="Hartwich K."/>
            <person name="Poehlein A."/>
            <person name="Daniel R."/>
        </authorList>
    </citation>
    <scope>NUCLEOTIDE SEQUENCE [LARGE SCALE GENOMIC DNA]</scope>
    <source>
        <strain evidence="5">ATCC 7906 / DSM 604 / BCRC 14475 / CIP 104303 / KCTC 5404 / NCIMB 10678 / 9a</strain>
    </source>
</reference>
<dbReference type="eggNOG" id="COG3854">
    <property type="taxonomic scope" value="Bacteria"/>
</dbReference>
<proteinExistence type="predicted"/>
<dbReference type="PANTHER" id="PTHR20953:SF3">
    <property type="entry name" value="P-LOOP CONTAINING NUCLEOSIDE TRIPHOSPHATE HYDROLASES SUPERFAMILY PROTEIN"/>
    <property type="match status" value="1"/>
</dbReference>
<dbReference type="Pfam" id="PF19568">
    <property type="entry name" value="Spore_III_AA"/>
    <property type="match status" value="1"/>
</dbReference>
<dbReference type="Proteomes" id="UP000006094">
    <property type="component" value="Chromosome"/>
</dbReference>
<dbReference type="GO" id="GO:0005524">
    <property type="term" value="F:ATP binding"/>
    <property type="evidence" value="ECO:0007669"/>
    <property type="project" value="UniProtKB-KW"/>
</dbReference>
<keyword evidence="1" id="KW-0547">Nucleotide-binding</keyword>
<dbReference type="STRING" id="1128398.Curi_c13720"/>
<evidence type="ECO:0000256" key="1">
    <source>
        <dbReference type="ARBA" id="ARBA00022741"/>
    </source>
</evidence>
<dbReference type="SUPFAM" id="SSF52540">
    <property type="entry name" value="P-loop containing nucleoside triphosphate hydrolases"/>
    <property type="match status" value="1"/>
</dbReference>
<feature type="domain" description="AAA+ ATPase" evidence="3">
    <location>
        <begin position="158"/>
        <end position="307"/>
    </location>
</feature>
<keyword evidence="5" id="KW-1185">Reference proteome</keyword>
<keyword evidence="2" id="KW-0067">ATP-binding</keyword>
<dbReference type="SMART" id="SM00382">
    <property type="entry name" value="AAA"/>
    <property type="match status" value="1"/>
</dbReference>
<dbReference type="PATRIC" id="fig|1128398.3.peg.1395"/>
<dbReference type="EMBL" id="CP003326">
    <property type="protein sequence ID" value="AFS78382.1"/>
    <property type="molecule type" value="Genomic_DNA"/>
</dbReference>
<sequence length="326" mass="36734">MKQSIEFHNILQYIDQNLKEILINIDKNIAKNIEEIRLRMGKPLMIYSNGVNYYIDKKGTLYSTPINLQKSYLVTPENIYKTFQIVSNYSVYSIQEELKQGFITIKGGHRIGLVGRGVYNRDKLENIKDISSINIRIAREVMGASNHIIKYVIKNSHSIYNTLIISPPKCGKTTILRDLIRNISNGINSYNFEGLKVGVVDERSELAGTYNGQPQNDLGYRTDILDGCYKHDGIMILLRAMSPDVIATDELGHPNDIKAIYEAMKGGVQIISTVHGANLDDVKNKPNIKDIVEEKVFKRIVVLDNSKGVGTISDIIDGETFKSITH</sequence>
<dbReference type="HOGENOM" id="CLU_052793_0_0_9"/>
<accession>K0B023</accession>
<dbReference type="InterPro" id="IPR003593">
    <property type="entry name" value="AAA+_ATPase"/>
</dbReference>
<evidence type="ECO:0000259" key="3">
    <source>
        <dbReference type="SMART" id="SM00382"/>
    </source>
</evidence>
<dbReference type="InterPro" id="IPR045735">
    <property type="entry name" value="Spore_III_AA_AAA+_ATPase"/>
</dbReference>
<evidence type="ECO:0000313" key="4">
    <source>
        <dbReference type="EMBL" id="AFS78382.1"/>
    </source>
</evidence>
<evidence type="ECO:0000313" key="5">
    <source>
        <dbReference type="Proteomes" id="UP000006094"/>
    </source>
</evidence>
<gene>
    <name evidence="4" type="primary">spoIIIAA</name>
    <name evidence="4" type="ordered locus">Curi_c13720</name>
</gene>
<dbReference type="AlphaFoldDB" id="K0B023"/>
<dbReference type="RefSeq" id="WP_014967519.1">
    <property type="nucleotide sequence ID" value="NC_018664.1"/>
</dbReference>
<organism evidence="4 5">
    <name type="scientific">Gottschalkia acidurici (strain ATCC 7906 / DSM 604 / BCRC 14475 / CIP 104303 / KCTC 5404 / NCIMB 10678 / 9a)</name>
    <name type="common">Clostridium acidurici</name>
    <dbReference type="NCBI Taxonomy" id="1128398"/>
    <lineage>
        <taxon>Bacteria</taxon>
        <taxon>Bacillati</taxon>
        <taxon>Bacillota</taxon>
        <taxon>Tissierellia</taxon>
        <taxon>Tissierellales</taxon>
        <taxon>Gottschalkiaceae</taxon>
        <taxon>Gottschalkia</taxon>
    </lineage>
</organism>
<dbReference type="KEGG" id="cad:Curi_c13720"/>
<dbReference type="Gene3D" id="3.40.50.300">
    <property type="entry name" value="P-loop containing nucleotide triphosphate hydrolases"/>
    <property type="match status" value="1"/>
</dbReference>
<dbReference type="InterPro" id="IPR027417">
    <property type="entry name" value="P-loop_NTPase"/>
</dbReference>
<dbReference type="PANTHER" id="PTHR20953">
    <property type="entry name" value="KINASE-RELATED"/>
    <property type="match status" value="1"/>
</dbReference>
<protein>
    <submittedName>
        <fullName evidence="4">Stage III sporulation protein AA</fullName>
    </submittedName>
</protein>
<evidence type="ECO:0000256" key="2">
    <source>
        <dbReference type="ARBA" id="ARBA00022840"/>
    </source>
</evidence>
<dbReference type="NCBIfam" id="TIGR02858">
    <property type="entry name" value="spore_III_AA"/>
    <property type="match status" value="1"/>
</dbReference>